<dbReference type="EMBL" id="UYRT01107168">
    <property type="protein sequence ID" value="VDN44755.1"/>
    <property type="molecule type" value="Genomic_DNA"/>
</dbReference>
<dbReference type="PANTHER" id="PTHR47331">
    <property type="entry name" value="PHD-TYPE DOMAIN-CONTAINING PROTEIN"/>
    <property type="match status" value="1"/>
</dbReference>
<dbReference type="AlphaFoldDB" id="A0A3P7NP50"/>
<organism evidence="2 3">
    <name type="scientific">Gongylonema pulchrum</name>
    <dbReference type="NCBI Taxonomy" id="637853"/>
    <lineage>
        <taxon>Eukaryota</taxon>
        <taxon>Metazoa</taxon>
        <taxon>Ecdysozoa</taxon>
        <taxon>Nematoda</taxon>
        <taxon>Chromadorea</taxon>
        <taxon>Rhabditida</taxon>
        <taxon>Spirurina</taxon>
        <taxon>Spiruromorpha</taxon>
        <taxon>Spiruroidea</taxon>
        <taxon>Gongylonematidae</taxon>
        <taxon>Gongylonema</taxon>
    </lineage>
</organism>
<reference evidence="2 3" key="1">
    <citation type="submission" date="2018-11" db="EMBL/GenBank/DDBJ databases">
        <authorList>
            <consortium name="Pathogen Informatics"/>
        </authorList>
    </citation>
    <scope>NUCLEOTIDE SEQUENCE [LARGE SCALE GENOMIC DNA]</scope>
</reference>
<dbReference type="Pfam" id="PF18701">
    <property type="entry name" value="DUF5641"/>
    <property type="match status" value="1"/>
</dbReference>
<dbReference type="PANTHER" id="PTHR47331:SF1">
    <property type="entry name" value="GAG-LIKE PROTEIN"/>
    <property type="match status" value="1"/>
</dbReference>
<feature type="domain" description="DUF5641" evidence="1">
    <location>
        <begin position="1"/>
        <end position="92"/>
    </location>
</feature>
<protein>
    <recommendedName>
        <fullName evidence="1">DUF5641 domain-containing protein</fullName>
    </recommendedName>
</protein>
<dbReference type="OrthoDB" id="7981490at2759"/>
<sequence length="144" mass="16885">MVDTFWDLWHRRYLNELREREKRMHNGPRLRVQRQPKKGEVVLVEQEGTTRSCWPMGRIQEVHGTEENIRTATVIMANGRTLQRPISALYPLEISTEAAKRADPNLEEEELEQYVHGNSLVEWGRGRSTDSAQSKRFKLPFLTL</sequence>
<evidence type="ECO:0000313" key="3">
    <source>
        <dbReference type="Proteomes" id="UP000271098"/>
    </source>
</evidence>
<evidence type="ECO:0000259" key="1">
    <source>
        <dbReference type="Pfam" id="PF18701"/>
    </source>
</evidence>
<gene>
    <name evidence="2" type="ORF">GPUH_LOCUS25852</name>
</gene>
<dbReference type="Proteomes" id="UP000271098">
    <property type="component" value="Unassembled WGS sequence"/>
</dbReference>
<dbReference type="InterPro" id="IPR040676">
    <property type="entry name" value="DUF5641"/>
</dbReference>
<name>A0A3P7NP50_9BILA</name>
<accession>A0A3P7NP50</accession>
<keyword evidence="3" id="KW-1185">Reference proteome</keyword>
<proteinExistence type="predicted"/>
<evidence type="ECO:0000313" key="2">
    <source>
        <dbReference type="EMBL" id="VDN44755.1"/>
    </source>
</evidence>